<feature type="domain" description="FHA" evidence="2">
    <location>
        <begin position="28"/>
        <end position="71"/>
    </location>
</feature>
<dbReference type="InterPro" id="IPR000253">
    <property type="entry name" value="FHA_dom"/>
</dbReference>
<dbReference type="AlphaFoldDB" id="A0A4P7PA26"/>
<keyword evidence="1" id="KW-0175">Coiled coil</keyword>
<evidence type="ECO:0000259" key="2">
    <source>
        <dbReference type="PROSITE" id="PS50006"/>
    </source>
</evidence>
<dbReference type="InterPro" id="IPR008984">
    <property type="entry name" value="SMAD_FHA_dom_sf"/>
</dbReference>
<proteinExistence type="predicted"/>
<reference evidence="3 4" key="1">
    <citation type="journal article" date="2019" name="Front. Microbiol.">
        <title>In silico and Genetic Analyses of Cyclic Lipopeptide Synthetic Gene Clusters in Pseudomonas sp. 11K1.</title>
        <authorList>
            <person name="Zhao H."/>
            <person name="Liu Y.P."/>
            <person name="Zhang L.Q."/>
        </authorList>
    </citation>
    <scope>NUCLEOTIDE SEQUENCE [LARGE SCALE GENOMIC DNA]</scope>
    <source>
        <strain evidence="3 4">11K1</strain>
    </source>
</reference>
<dbReference type="Gene3D" id="2.60.200.20">
    <property type="match status" value="1"/>
</dbReference>
<evidence type="ECO:0000256" key="1">
    <source>
        <dbReference type="SAM" id="Coils"/>
    </source>
</evidence>
<gene>
    <name evidence="3" type="primary">tagH</name>
    <name evidence="3" type="ORF">EPZ47_00560</name>
</gene>
<dbReference type="EMBL" id="CP035088">
    <property type="protein sequence ID" value="QBZ87267.1"/>
    <property type="molecule type" value="Genomic_DNA"/>
</dbReference>
<dbReference type="InterPro" id="IPR017735">
    <property type="entry name" value="T6SS_FHA"/>
</dbReference>
<dbReference type="NCBIfam" id="TIGR03354">
    <property type="entry name" value="VI_FHA"/>
    <property type="match status" value="1"/>
</dbReference>
<dbReference type="KEGG" id="pvk:EPZ47_00560"/>
<evidence type="ECO:0000313" key="4">
    <source>
        <dbReference type="Proteomes" id="UP000296468"/>
    </source>
</evidence>
<dbReference type="SUPFAM" id="SSF49879">
    <property type="entry name" value="SMAD/FHA domain"/>
    <property type="match status" value="1"/>
</dbReference>
<dbReference type="OrthoDB" id="273564at2"/>
<dbReference type="InterPro" id="IPR046883">
    <property type="entry name" value="T6SS_FHA_C"/>
</dbReference>
<sequence>MELVFEMLNARQFIATPPRQKTFGPAGGVIGRGEGCDWIIPDHRRLLSKRHAQVSFREGEFFLTDISGNGTTHRESGERLPNGEPVRIKDGDIYMMGDFEVLARLLAGPASNATETVRPVPTGNLIPDDAFLDLDPLKALDQRERVYPEIDELINPTVVPPDALHRPDYARVDMESLLLPELIDAPIEPARESVALSDAVERPHEGFWERFGNALGMDLNSLDIEAREALAISTARLLKESVQGLQQSLRTRAELKNELRLAQTLIQSEQKNPLKFADDARHALQVLLQPAQPVQLSADQAIARAFRDLQAHQIALLAASRTTLRATLEHFSPQLLALRLERDHRPLINTAGHYWRAYGRYHQALCQNDDWTERLLARDFAQAYEEQVRLISTLHTNHHG</sequence>
<organism evidence="3 4">
    <name type="scientific">Pseudomonas viciae</name>
    <dbReference type="NCBI Taxonomy" id="2505979"/>
    <lineage>
        <taxon>Bacteria</taxon>
        <taxon>Pseudomonadati</taxon>
        <taxon>Pseudomonadota</taxon>
        <taxon>Gammaproteobacteria</taxon>
        <taxon>Pseudomonadales</taxon>
        <taxon>Pseudomonadaceae</taxon>
        <taxon>Pseudomonas</taxon>
    </lineage>
</organism>
<dbReference type="CDD" id="cd00060">
    <property type="entry name" value="FHA"/>
    <property type="match status" value="1"/>
</dbReference>
<dbReference type="Pfam" id="PF20232">
    <property type="entry name" value="T6SS_FHA_C"/>
    <property type="match status" value="1"/>
</dbReference>
<evidence type="ECO:0000313" key="3">
    <source>
        <dbReference type="EMBL" id="QBZ87267.1"/>
    </source>
</evidence>
<dbReference type="Pfam" id="PF00498">
    <property type="entry name" value="FHA"/>
    <property type="match status" value="1"/>
</dbReference>
<name>A0A4P7PA26_9PSED</name>
<dbReference type="Proteomes" id="UP000296468">
    <property type="component" value="Chromosome"/>
</dbReference>
<feature type="coiled-coil region" evidence="1">
    <location>
        <begin position="245"/>
        <end position="272"/>
    </location>
</feature>
<accession>A0A4P7PA26</accession>
<dbReference type="RefSeq" id="WP_135843061.1">
    <property type="nucleotide sequence ID" value="NZ_CP035088.1"/>
</dbReference>
<protein>
    <submittedName>
        <fullName evidence="3">Type VI secretion system-associated FHA domain protein TagH</fullName>
    </submittedName>
</protein>
<dbReference type="PROSITE" id="PS50006">
    <property type="entry name" value="FHA_DOMAIN"/>
    <property type="match status" value="1"/>
</dbReference>